<dbReference type="Proteomes" id="UP000032578">
    <property type="component" value="Unassembled WGS sequence"/>
</dbReference>
<dbReference type="AlphaFoldDB" id="A0A0D7W9D7"/>
<evidence type="ECO:0000313" key="2">
    <source>
        <dbReference type="Proteomes" id="UP000032578"/>
    </source>
</evidence>
<sequence>MKTKNLHFLFFILLAFNFNCKQQVTAKLSEYKYTEQKATITCNPDTDALLKEAFYSFENDIIKAYDKTGKNKIKAYRTFINFSIGNRVQFDKILSKHTKEVFDALKTYPNLWVDNHLNYNSELVSCLASKIADNNLKTTFNALVSTNSMSTKVFTPAIRANSRYVNDPYLLTYIALDYFYAKMFQLDFTKINFETNTNSTEKAK</sequence>
<name>A0A0D7W9D7_9FLAO</name>
<proteinExistence type="predicted"/>
<dbReference type="OrthoDB" id="1138655at2"/>
<dbReference type="STRING" id="1435349.PW52_08225"/>
<dbReference type="EMBL" id="JTDW01000005">
    <property type="protein sequence ID" value="KJD35719.1"/>
    <property type="molecule type" value="Genomic_DNA"/>
</dbReference>
<protein>
    <submittedName>
        <fullName evidence="1">Uncharacterized protein</fullName>
    </submittedName>
</protein>
<evidence type="ECO:0000313" key="1">
    <source>
        <dbReference type="EMBL" id="KJD35719.1"/>
    </source>
</evidence>
<dbReference type="RefSeq" id="WP_044632452.1">
    <property type="nucleotide sequence ID" value="NZ_JTDW01000005.1"/>
</dbReference>
<reference evidence="1 2" key="1">
    <citation type="submission" date="2014-11" db="EMBL/GenBank/DDBJ databases">
        <title>Tamlana sedimentorum sp. nov., isolated from shallow sand sediments of the Sea of Japan.</title>
        <authorList>
            <person name="Romanenko L.A."/>
        </authorList>
    </citation>
    <scope>NUCLEOTIDE SEQUENCE [LARGE SCALE GENOMIC DNA]</scope>
    <source>
        <strain evidence="1 2">JCM 19808</strain>
    </source>
</reference>
<dbReference type="PATRIC" id="fig|1435349.4.peg.2630"/>
<gene>
    <name evidence="1" type="ORF">PW52_08225</name>
</gene>
<keyword evidence="2" id="KW-1185">Reference proteome</keyword>
<accession>A0A0D7W9D7</accession>
<organism evidence="1 2">
    <name type="scientific">Neotamlana sedimentorum</name>
    <dbReference type="NCBI Taxonomy" id="1435349"/>
    <lineage>
        <taxon>Bacteria</taxon>
        <taxon>Pseudomonadati</taxon>
        <taxon>Bacteroidota</taxon>
        <taxon>Flavobacteriia</taxon>
        <taxon>Flavobacteriales</taxon>
        <taxon>Flavobacteriaceae</taxon>
        <taxon>Neotamlana</taxon>
    </lineage>
</organism>
<comment type="caution">
    <text evidence="1">The sequence shown here is derived from an EMBL/GenBank/DDBJ whole genome shotgun (WGS) entry which is preliminary data.</text>
</comment>